<evidence type="ECO:0000256" key="2">
    <source>
        <dbReference type="SAM" id="Phobius"/>
    </source>
</evidence>
<sequence>MDFGAEIIIPAVAISTLAIQGAIHFFAMRFGIYLPSRDRLEKEPDSDEVLQALLRCRSLLREREATTRPERSHNPEGESESIRHGPSEAERSKKSKTVESKAAIADFATMTPPAKREYRETAVWPFLILAITVSAALGL</sequence>
<keyword evidence="2" id="KW-0472">Membrane</keyword>
<evidence type="ECO:0000313" key="3">
    <source>
        <dbReference type="EMBL" id="WAE73923.1"/>
    </source>
</evidence>
<keyword evidence="4" id="KW-1185">Reference proteome</keyword>
<keyword evidence="2" id="KW-0812">Transmembrane</keyword>
<accession>A0ABY6YNY4</accession>
<feature type="region of interest" description="Disordered" evidence="1">
    <location>
        <begin position="64"/>
        <end position="99"/>
    </location>
</feature>
<reference evidence="3 4" key="1">
    <citation type="journal article" date="2013" name="Int. J. Syst. Evol. Microbiol.">
        <title>Description of Streptomonospora sediminis sp. nov. and Streptomonospora nanhaiensis sp. nov., and reclassification of Nocardiopsis arabia Hozzein &amp; Goodfellow 2008 as Streptomonospora arabica comb. nov. and emended description of the genus Streptomonospora.</title>
        <authorList>
            <person name="Zhang D.F."/>
            <person name="Pan H.Q."/>
            <person name="He J."/>
            <person name="Zhang X.M."/>
            <person name="Zhang Y.G."/>
            <person name="Klenk H.P."/>
            <person name="Hu J.C."/>
            <person name="Li W.J."/>
        </authorList>
    </citation>
    <scope>NUCLEOTIDE SEQUENCE [LARGE SCALE GENOMIC DNA]</scope>
    <source>
        <strain evidence="3 4">12A09</strain>
    </source>
</reference>
<protein>
    <submittedName>
        <fullName evidence="3">Uncharacterized protein</fullName>
    </submittedName>
</protein>
<evidence type="ECO:0000256" key="1">
    <source>
        <dbReference type="SAM" id="MobiDB-lite"/>
    </source>
</evidence>
<dbReference type="RefSeq" id="WP_267947703.1">
    <property type="nucleotide sequence ID" value="NZ_CP113264.1"/>
</dbReference>
<feature type="transmembrane region" description="Helical" evidence="2">
    <location>
        <begin position="121"/>
        <end position="138"/>
    </location>
</feature>
<dbReference type="EMBL" id="CP113264">
    <property type="protein sequence ID" value="WAE73923.1"/>
    <property type="molecule type" value="Genomic_DNA"/>
</dbReference>
<proteinExistence type="predicted"/>
<feature type="transmembrane region" description="Helical" evidence="2">
    <location>
        <begin position="7"/>
        <end position="27"/>
    </location>
</feature>
<gene>
    <name evidence="3" type="ORF">OUQ99_01990</name>
</gene>
<name>A0ABY6YNY4_9ACTN</name>
<organism evidence="3 4">
    <name type="scientific">Streptomonospora nanhaiensis</name>
    <dbReference type="NCBI Taxonomy" id="1323731"/>
    <lineage>
        <taxon>Bacteria</taxon>
        <taxon>Bacillati</taxon>
        <taxon>Actinomycetota</taxon>
        <taxon>Actinomycetes</taxon>
        <taxon>Streptosporangiales</taxon>
        <taxon>Nocardiopsidaceae</taxon>
        <taxon>Streptomonospora</taxon>
    </lineage>
</organism>
<dbReference type="Proteomes" id="UP001156498">
    <property type="component" value="Chromosome"/>
</dbReference>
<keyword evidence="2" id="KW-1133">Transmembrane helix</keyword>
<evidence type="ECO:0000313" key="4">
    <source>
        <dbReference type="Proteomes" id="UP001156498"/>
    </source>
</evidence>